<keyword evidence="3" id="KW-0238">DNA-binding</keyword>
<evidence type="ECO:0000256" key="2">
    <source>
        <dbReference type="ARBA" id="ARBA00023015"/>
    </source>
</evidence>
<proteinExistence type="inferred from homology"/>
<evidence type="ECO:0000259" key="5">
    <source>
        <dbReference type="PROSITE" id="PS50931"/>
    </source>
</evidence>
<dbReference type="PRINTS" id="PR00039">
    <property type="entry name" value="HTHLYSR"/>
</dbReference>
<gene>
    <name evidence="6" type="primary">dmlR_1</name>
    <name evidence="6" type="ORF">MET9862_01295</name>
</gene>
<dbReference type="Pfam" id="PF03466">
    <property type="entry name" value="LysR_substrate"/>
    <property type="match status" value="1"/>
</dbReference>
<dbReference type="Gene3D" id="3.40.190.290">
    <property type="match status" value="1"/>
</dbReference>
<evidence type="ECO:0000256" key="3">
    <source>
        <dbReference type="ARBA" id="ARBA00023125"/>
    </source>
</evidence>
<feature type="domain" description="HTH lysR-type" evidence="5">
    <location>
        <begin position="30"/>
        <end position="87"/>
    </location>
</feature>
<evidence type="ECO:0000256" key="1">
    <source>
        <dbReference type="ARBA" id="ARBA00009437"/>
    </source>
</evidence>
<dbReference type="SUPFAM" id="SSF53850">
    <property type="entry name" value="Periplasmic binding protein-like II"/>
    <property type="match status" value="1"/>
</dbReference>
<dbReference type="PANTHER" id="PTHR30537:SF20">
    <property type="entry name" value="TRANSCRIPTIONAL REGULATORY PROTEIN"/>
    <property type="match status" value="1"/>
</dbReference>
<dbReference type="EMBL" id="CABFPH010000012">
    <property type="protein sequence ID" value="VUD70722.1"/>
    <property type="molecule type" value="Genomic_DNA"/>
</dbReference>
<keyword evidence="4" id="KW-0804">Transcription</keyword>
<dbReference type="FunFam" id="1.10.10.10:FF:000001">
    <property type="entry name" value="LysR family transcriptional regulator"/>
    <property type="match status" value="1"/>
</dbReference>
<comment type="similarity">
    <text evidence="1">Belongs to the LysR transcriptional regulatory family.</text>
</comment>
<dbReference type="GO" id="GO:0006351">
    <property type="term" value="P:DNA-templated transcription"/>
    <property type="evidence" value="ECO:0007669"/>
    <property type="project" value="TreeGrafter"/>
</dbReference>
<reference evidence="6 7" key="1">
    <citation type="submission" date="2019-06" db="EMBL/GenBank/DDBJ databases">
        <authorList>
            <person name="Rodrigo-Torres L."/>
            <person name="Arahal R. D."/>
            <person name="Lucena T."/>
        </authorList>
    </citation>
    <scope>NUCLEOTIDE SEQUENCE [LARGE SCALE GENOMIC DNA]</scope>
    <source>
        <strain evidence="6 7">SB0023/3</strain>
    </source>
</reference>
<organism evidence="6 7">
    <name type="scientific">Methylobacterium symbioticum</name>
    <dbReference type="NCBI Taxonomy" id="2584084"/>
    <lineage>
        <taxon>Bacteria</taxon>
        <taxon>Pseudomonadati</taxon>
        <taxon>Pseudomonadota</taxon>
        <taxon>Alphaproteobacteria</taxon>
        <taxon>Hyphomicrobiales</taxon>
        <taxon>Methylobacteriaceae</taxon>
        <taxon>Methylobacterium</taxon>
    </lineage>
</organism>
<keyword evidence="7" id="KW-1185">Reference proteome</keyword>
<dbReference type="InterPro" id="IPR036390">
    <property type="entry name" value="WH_DNA-bd_sf"/>
</dbReference>
<evidence type="ECO:0000313" key="7">
    <source>
        <dbReference type="Proteomes" id="UP000410984"/>
    </source>
</evidence>
<dbReference type="InterPro" id="IPR058163">
    <property type="entry name" value="LysR-type_TF_proteobact-type"/>
</dbReference>
<dbReference type="InterPro" id="IPR005119">
    <property type="entry name" value="LysR_subst-bd"/>
</dbReference>
<dbReference type="Proteomes" id="UP000410984">
    <property type="component" value="Unassembled WGS sequence"/>
</dbReference>
<dbReference type="AlphaFoldDB" id="A0A509E994"/>
<name>A0A509E994_9HYPH</name>
<dbReference type="PANTHER" id="PTHR30537">
    <property type="entry name" value="HTH-TYPE TRANSCRIPTIONAL REGULATOR"/>
    <property type="match status" value="1"/>
</dbReference>
<evidence type="ECO:0000313" key="6">
    <source>
        <dbReference type="EMBL" id="VUD70722.1"/>
    </source>
</evidence>
<sequence>MCHVLTAMPHCRIGGSGRAVHFPLGGSLAVDWDKIRIFLNVAEAGSFTKAGDDIGLSQSAVSRQISALERELKAPLFHRHARGLILTEQGDLLFRAARDMKLRLENTKARLVETSERPTGDLKVTTTVGLGTAWLSQRVAEFLDLYPDVRIELILTNEELDLAMREADIAIRMRRPAQPDLIQRRLFTVHYHAFASPDYIKRFGAPKAIEQLDDHRLVSFGGNEPSYLLAAHYLADIGREGRERRPVHFTVNNVAALQKAMETGVGIGILPDYAVDGQDSLVQVLTESEMPTLDSYLVYAEEMRTVARVQAFRDFLVSKAQRWTY</sequence>
<keyword evidence="2" id="KW-0805">Transcription regulation</keyword>
<dbReference type="CDD" id="cd08422">
    <property type="entry name" value="PBP2_CrgA_like"/>
    <property type="match status" value="1"/>
</dbReference>
<dbReference type="GO" id="GO:0003700">
    <property type="term" value="F:DNA-binding transcription factor activity"/>
    <property type="evidence" value="ECO:0007669"/>
    <property type="project" value="InterPro"/>
</dbReference>
<dbReference type="Pfam" id="PF00126">
    <property type="entry name" value="HTH_1"/>
    <property type="match status" value="1"/>
</dbReference>
<dbReference type="Gene3D" id="1.10.10.10">
    <property type="entry name" value="Winged helix-like DNA-binding domain superfamily/Winged helix DNA-binding domain"/>
    <property type="match status" value="1"/>
</dbReference>
<dbReference type="GO" id="GO:0043565">
    <property type="term" value="F:sequence-specific DNA binding"/>
    <property type="evidence" value="ECO:0007669"/>
    <property type="project" value="TreeGrafter"/>
</dbReference>
<accession>A0A509E994</accession>
<dbReference type="SUPFAM" id="SSF46785">
    <property type="entry name" value="Winged helix' DNA-binding domain"/>
    <property type="match status" value="1"/>
</dbReference>
<dbReference type="InterPro" id="IPR036388">
    <property type="entry name" value="WH-like_DNA-bd_sf"/>
</dbReference>
<evidence type="ECO:0000256" key="4">
    <source>
        <dbReference type="ARBA" id="ARBA00023163"/>
    </source>
</evidence>
<protein>
    <submittedName>
        <fullName evidence="6">HTH-type transcriptional regulator DmlR</fullName>
    </submittedName>
</protein>
<dbReference type="InterPro" id="IPR000847">
    <property type="entry name" value="LysR_HTH_N"/>
</dbReference>
<dbReference type="PROSITE" id="PS50931">
    <property type="entry name" value="HTH_LYSR"/>
    <property type="match status" value="1"/>
</dbReference>